<dbReference type="AlphaFoldDB" id="A0A2P2QHL3"/>
<name>A0A2P2QHL3_RHIMU</name>
<organism evidence="1">
    <name type="scientific">Rhizophora mucronata</name>
    <name type="common">Asiatic mangrove</name>
    <dbReference type="NCBI Taxonomy" id="61149"/>
    <lineage>
        <taxon>Eukaryota</taxon>
        <taxon>Viridiplantae</taxon>
        <taxon>Streptophyta</taxon>
        <taxon>Embryophyta</taxon>
        <taxon>Tracheophyta</taxon>
        <taxon>Spermatophyta</taxon>
        <taxon>Magnoliopsida</taxon>
        <taxon>eudicotyledons</taxon>
        <taxon>Gunneridae</taxon>
        <taxon>Pentapetalae</taxon>
        <taxon>rosids</taxon>
        <taxon>fabids</taxon>
        <taxon>Malpighiales</taxon>
        <taxon>Rhizophoraceae</taxon>
        <taxon>Rhizophora</taxon>
    </lineage>
</organism>
<reference evidence="1" key="1">
    <citation type="submission" date="2018-02" db="EMBL/GenBank/DDBJ databases">
        <title>Rhizophora mucronata_Transcriptome.</title>
        <authorList>
            <person name="Meera S.P."/>
            <person name="Sreeshan A."/>
            <person name="Augustine A."/>
        </authorList>
    </citation>
    <scope>NUCLEOTIDE SEQUENCE</scope>
    <source>
        <tissue evidence="1">Leaf</tissue>
    </source>
</reference>
<proteinExistence type="predicted"/>
<accession>A0A2P2QHL3</accession>
<evidence type="ECO:0000313" key="1">
    <source>
        <dbReference type="EMBL" id="MBX66479.1"/>
    </source>
</evidence>
<protein>
    <submittedName>
        <fullName evidence="1">Uncharacterized protein</fullName>
    </submittedName>
</protein>
<dbReference type="EMBL" id="GGEC01085995">
    <property type="protein sequence ID" value="MBX66479.1"/>
    <property type="molecule type" value="Transcribed_RNA"/>
</dbReference>
<sequence>MVHRKCIHILLFLFAVPDHLLKIC</sequence>